<keyword evidence="1" id="KW-0175">Coiled coil</keyword>
<dbReference type="PANTHER" id="PTHR21596:SF65">
    <property type="entry name" value="PROTEIN INVOLVED IN DE NOVO 2-RELATED"/>
    <property type="match status" value="1"/>
</dbReference>
<reference evidence="4" key="1">
    <citation type="submission" date="2019-11" db="EMBL/GenBank/DDBJ databases">
        <authorList>
            <person name="Liu Y."/>
            <person name="Hou J."/>
            <person name="Li T.-Q."/>
            <person name="Guan C.-H."/>
            <person name="Wu X."/>
            <person name="Wu H.-Z."/>
            <person name="Ling F."/>
            <person name="Zhang R."/>
            <person name="Shi X.-G."/>
            <person name="Ren J.-P."/>
            <person name="Chen E.-F."/>
            <person name="Sun J.-M."/>
        </authorList>
    </citation>
    <scope>NUCLEOTIDE SEQUENCE</scope>
    <source>
        <strain evidence="4">Adult_tree_wgs_1</strain>
        <tissue evidence="4">Leaves</tissue>
    </source>
</reference>
<feature type="coiled-coil region" evidence="1">
    <location>
        <begin position="336"/>
        <end position="370"/>
    </location>
</feature>
<name>A0A834HIV0_RHOSS</name>
<feature type="domain" description="Factor of DNA methylation 1-5/IDN2" evidence="3">
    <location>
        <begin position="37"/>
        <end position="98"/>
    </location>
</feature>
<feature type="region of interest" description="Disordered" evidence="2">
    <location>
        <begin position="21"/>
        <end position="41"/>
    </location>
</feature>
<sequence>MKKFERAAKIKYKDEAAREKTAAKSNCITPGRTTGSKRKYEGDATDEKAVELISLWEDYLRDPSWHSFKVIPVEGDRKEMIEEEDEKLKALKEDLGKAFRLRYVEDILGQRVTDTARPLKGIHAKAPFAGKFPTLSLDSEVRTMKNAGSQLEKIFKEHEKIAQKLECEEILRNVKKSIRVLKMSLRNGSPKFKRRECNCTLRRKRMRAILEKKGADENALRLAEEQERVTCLVSVFTSKKSAHMRRIVSSVSKRMDAEAQKKQEKEEIALSRGLLIDYRIICIKFRRQREKEDLHRRIVELVKKLDAKQALELALKVIKVSFEDIELGLKDSMDGEEQLNNKLDAMQKDLKDKEQEIEDLEGLNRTLIIRERRSNDELQEARKDRQTLQYWCFIPSVFLINEEDEKLNGLKGEFGDEVFEAVTTALTEINDYNPSGRCVLPDYGISRKKGKQPHPRGCLTF</sequence>
<gene>
    <name evidence="4" type="ORF">RHSIM_Rhsim01G0228600</name>
</gene>
<evidence type="ECO:0000259" key="3">
    <source>
        <dbReference type="Pfam" id="PF03469"/>
    </source>
</evidence>
<feature type="compositionally biased region" description="Polar residues" evidence="2">
    <location>
        <begin position="23"/>
        <end position="34"/>
    </location>
</feature>
<dbReference type="InterPro" id="IPR045177">
    <property type="entry name" value="FDM1-5/IDN2"/>
</dbReference>
<evidence type="ECO:0000313" key="5">
    <source>
        <dbReference type="Proteomes" id="UP000626092"/>
    </source>
</evidence>
<dbReference type="Proteomes" id="UP000626092">
    <property type="component" value="Unassembled WGS sequence"/>
</dbReference>
<proteinExistence type="predicted"/>
<dbReference type="EMBL" id="WJXA01000001">
    <property type="protein sequence ID" value="KAF7154112.1"/>
    <property type="molecule type" value="Genomic_DNA"/>
</dbReference>
<dbReference type="Pfam" id="PF03469">
    <property type="entry name" value="XH"/>
    <property type="match status" value="2"/>
</dbReference>
<keyword evidence="5" id="KW-1185">Reference proteome</keyword>
<dbReference type="GO" id="GO:0080188">
    <property type="term" value="P:gene silencing by siRNA-directed DNA methylation"/>
    <property type="evidence" value="ECO:0007669"/>
    <property type="project" value="InterPro"/>
</dbReference>
<dbReference type="OrthoDB" id="1287193at2759"/>
<evidence type="ECO:0000256" key="2">
    <source>
        <dbReference type="SAM" id="MobiDB-lite"/>
    </source>
</evidence>
<comment type="caution">
    <text evidence="4">The sequence shown here is derived from an EMBL/GenBank/DDBJ whole genome shotgun (WGS) entry which is preliminary data.</text>
</comment>
<dbReference type="AlphaFoldDB" id="A0A834HIV0"/>
<organism evidence="4 5">
    <name type="scientific">Rhododendron simsii</name>
    <name type="common">Sims's rhododendron</name>
    <dbReference type="NCBI Taxonomy" id="118357"/>
    <lineage>
        <taxon>Eukaryota</taxon>
        <taxon>Viridiplantae</taxon>
        <taxon>Streptophyta</taxon>
        <taxon>Embryophyta</taxon>
        <taxon>Tracheophyta</taxon>
        <taxon>Spermatophyta</taxon>
        <taxon>Magnoliopsida</taxon>
        <taxon>eudicotyledons</taxon>
        <taxon>Gunneridae</taxon>
        <taxon>Pentapetalae</taxon>
        <taxon>asterids</taxon>
        <taxon>Ericales</taxon>
        <taxon>Ericaceae</taxon>
        <taxon>Ericoideae</taxon>
        <taxon>Rhodoreae</taxon>
        <taxon>Rhododendron</taxon>
    </lineage>
</organism>
<protein>
    <recommendedName>
        <fullName evidence="3">Factor of DNA methylation 1-5/IDN2 domain-containing protein</fullName>
    </recommendedName>
</protein>
<dbReference type="InterPro" id="IPR005379">
    <property type="entry name" value="FDM1-5/IDN2_XH"/>
</dbReference>
<feature type="domain" description="Factor of DNA methylation 1-5/IDN2" evidence="3">
    <location>
        <begin position="399"/>
        <end position="441"/>
    </location>
</feature>
<evidence type="ECO:0000313" key="4">
    <source>
        <dbReference type="EMBL" id="KAF7154112.1"/>
    </source>
</evidence>
<accession>A0A834HIV0</accession>
<dbReference type="PANTHER" id="PTHR21596">
    <property type="entry name" value="RIBONUCLEASE P SUBUNIT P38"/>
    <property type="match status" value="1"/>
</dbReference>
<evidence type="ECO:0000256" key="1">
    <source>
        <dbReference type="SAM" id="Coils"/>
    </source>
</evidence>